<evidence type="ECO:0000313" key="2">
    <source>
        <dbReference type="Proteomes" id="UP001177935"/>
    </source>
</evidence>
<dbReference type="EMBL" id="JAUYVL010000012">
    <property type="protein sequence ID" value="MDP2502608.1"/>
    <property type="molecule type" value="Genomic_DNA"/>
</dbReference>
<organism evidence="1 2">
    <name type="scientific">Vibrio splendidus</name>
    <dbReference type="NCBI Taxonomy" id="29497"/>
    <lineage>
        <taxon>Bacteria</taxon>
        <taxon>Pseudomonadati</taxon>
        <taxon>Pseudomonadota</taxon>
        <taxon>Gammaproteobacteria</taxon>
        <taxon>Vibrionales</taxon>
        <taxon>Vibrionaceae</taxon>
        <taxon>Vibrio</taxon>
    </lineage>
</organism>
<proteinExistence type="predicted"/>
<evidence type="ECO:0000313" key="1">
    <source>
        <dbReference type="EMBL" id="MDP2502608.1"/>
    </source>
</evidence>
<name>A0AB35N1P4_VIBSP</name>
<sequence>MSDFTAIGQLVNEARNLLDSIKGGAIRKMETAFDALKSSIASEWNGIKTKMNNEALAAIGRVDTQTVINAMGFTALNYNGDFIDTNELSANAHGHKNVYPLGMGVRGGRNDCFKVEVIPVKSGDDPVMRDSEAKALLDFMGIGRGSKHFSSHFNILKMTVLDTAFQDMEHYDFYIPNQHIKNNPTATFLAYTKIQGTASVSWLGADTAGAWKQIVSHRTSSSPGSYSHVDLNFSNASVGDVIYLALPTVCVGHFPKSKKHGLLYNPKTELIRKVNALHKA</sequence>
<protein>
    <submittedName>
        <fullName evidence="1">Phage tail protein</fullName>
    </submittedName>
</protein>
<reference evidence="1" key="1">
    <citation type="submission" date="2023-07" db="EMBL/GenBank/DDBJ databases">
        <title>Genome content predicts the carbon catabolic preferences of heterotrophic bacteria.</title>
        <authorList>
            <person name="Gralka M."/>
        </authorList>
    </citation>
    <scope>NUCLEOTIDE SEQUENCE</scope>
    <source>
        <strain evidence="1">6E02</strain>
    </source>
</reference>
<comment type="caution">
    <text evidence="1">The sequence shown here is derived from an EMBL/GenBank/DDBJ whole genome shotgun (WGS) entry which is preliminary data.</text>
</comment>
<dbReference type="AlphaFoldDB" id="A0AB35N1P4"/>
<dbReference type="RefSeq" id="WP_102560466.1">
    <property type="nucleotide sequence ID" value="NZ_CAWNUI010000022.1"/>
</dbReference>
<dbReference type="Proteomes" id="UP001177935">
    <property type="component" value="Unassembled WGS sequence"/>
</dbReference>
<accession>A0AB35N1P4</accession>
<gene>
    <name evidence="1" type="ORF">Q8W42_17980</name>
</gene>